<protein>
    <submittedName>
        <fullName evidence="3">CRAL-TRIO domain-containing protein</fullName>
    </submittedName>
</protein>
<dbReference type="Pfam" id="PF25883">
    <property type="entry name" value="F28H7_8_C"/>
    <property type="match status" value="1"/>
</dbReference>
<dbReference type="PROSITE" id="PS50191">
    <property type="entry name" value="CRAL_TRIO"/>
    <property type="match status" value="1"/>
</dbReference>
<dbReference type="Gene3D" id="3.40.525.10">
    <property type="entry name" value="CRAL-TRIO lipid binding domain"/>
    <property type="match status" value="1"/>
</dbReference>
<dbReference type="InterPro" id="IPR001251">
    <property type="entry name" value="CRAL-TRIO_dom"/>
</dbReference>
<accession>A0A0N5AJJ1</accession>
<proteinExistence type="predicted"/>
<dbReference type="Proteomes" id="UP000046393">
    <property type="component" value="Unplaced"/>
</dbReference>
<evidence type="ECO:0000259" key="1">
    <source>
        <dbReference type="PROSITE" id="PS50191"/>
    </source>
</evidence>
<dbReference type="InterPro" id="IPR053302">
    <property type="entry name" value="CRAL-TRIO_domain"/>
</dbReference>
<dbReference type="InterPro" id="IPR036598">
    <property type="entry name" value="GOLD_dom_sf"/>
</dbReference>
<reference evidence="3" key="1">
    <citation type="submission" date="2017-02" db="UniProtKB">
        <authorList>
            <consortium name="WormBaseParasite"/>
        </authorList>
    </citation>
    <scope>IDENTIFICATION</scope>
</reference>
<sequence>MVAASCFLTDEEYTSIQETLNIIGSEAASNSYCTPFNVLRWIRAYKSTVEGAKNLKRHLRVRKIKNLDKLLESSDEYDKTISKHFPIHIIGRNKRDDNKVLVCEPSGRIDVYHLLNLQQMTPFMTNRFRVMEKILKKINELEAETKQISGGILLIDLIDIELQPSLINILKGPYRIMWGTLFDQYPEIFSQILIINAPVFMNILWNACSSFIDNEIRVNTITNYSISCKHRIKASSLPSGSSLIQIYKFEEGVDVEFFVNHHDDCTMWNKDDLEEVYAACERPGLRTTDYWQWKTPLNGYYYVCFGNEKAWFLSISIDFLVSIRHPNGSTTPTAPIAKI</sequence>
<dbReference type="PANTHER" id="PTHR47159">
    <property type="entry name" value="PROTEIN CBG07705-RELATED"/>
    <property type="match status" value="1"/>
</dbReference>
<feature type="domain" description="CRAL-TRIO" evidence="1">
    <location>
        <begin position="77"/>
        <end position="239"/>
    </location>
</feature>
<dbReference type="PANTHER" id="PTHR47159:SF2">
    <property type="entry name" value="CRAL-TRIO DOMAIN-CONTAINING PROTEIN"/>
    <property type="match status" value="1"/>
</dbReference>
<dbReference type="SUPFAM" id="SSF52087">
    <property type="entry name" value="CRAL/TRIO domain"/>
    <property type="match status" value="1"/>
</dbReference>
<dbReference type="InterPro" id="IPR058960">
    <property type="entry name" value="Ctg-1-like_C"/>
</dbReference>
<organism evidence="2 3">
    <name type="scientific">Syphacia muris</name>
    <dbReference type="NCBI Taxonomy" id="451379"/>
    <lineage>
        <taxon>Eukaryota</taxon>
        <taxon>Metazoa</taxon>
        <taxon>Ecdysozoa</taxon>
        <taxon>Nematoda</taxon>
        <taxon>Chromadorea</taxon>
        <taxon>Rhabditida</taxon>
        <taxon>Spirurina</taxon>
        <taxon>Oxyuridomorpha</taxon>
        <taxon>Oxyuroidea</taxon>
        <taxon>Oxyuridae</taxon>
        <taxon>Syphacia</taxon>
    </lineage>
</organism>
<name>A0A0N5AJJ1_9BILA</name>
<keyword evidence="2" id="KW-1185">Reference proteome</keyword>
<dbReference type="SUPFAM" id="SSF101576">
    <property type="entry name" value="Supernatant protein factor (SPF), C-terminal domain"/>
    <property type="match status" value="1"/>
</dbReference>
<dbReference type="SMART" id="SM00516">
    <property type="entry name" value="SEC14"/>
    <property type="match status" value="1"/>
</dbReference>
<dbReference type="STRING" id="451379.A0A0N5AJJ1"/>
<dbReference type="Pfam" id="PF00650">
    <property type="entry name" value="CRAL_TRIO"/>
    <property type="match status" value="1"/>
</dbReference>
<evidence type="ECO:0000313" key="3">
    <source>
        <dbReference type="WBParaSite" id="SMUV_0000463101-mRNA-1"/>
    </source>
</evidence>
<dbReference type="InterPro" id="IPR036865">
    <property type="entry name" value="CRAL-TRIO_dom_sf"/>
</dbReference>
<dbReference type="AlphaFoldDB" id="A0A0N5AJJ1"/>
<dbReference type="WBParaSite" id="SMUV_0000463101-mRNA-1">
    <property type="protein sequence ID" value="SMUV_0000463101-mRNA-1"/>
    <property type="gene ID" value="SMUV_0000463101"/>
</dbReference>
<evidence type="ECO:0000313" key="2">
    <source>
        <dbReference type="Proteomes" id="UP000046393"/>
    </source>
</evidence>